<dbReference type="GO" id="GO:0019901">
    <property type="term" value="F:protein kinase binding"/>
    <property type="evidence" value="ECO:0007669"/>
    <property type="project" value="InterPro"/>
</dbReference>
<dbReference type="SUPFAM" id="SSF101391">
    <property type="entry name" value="Hsp90 co-chaperone CDC37"/>
    <property type="match status" value="1"/>
</dbReference>
<comment type="similarity">
    <text evidence="2">Belongs to the CDC37 family.</text>
</comment>
<evidence type="ECO:0000256" key="5">
    <source>
        <dbReference type="ARBA" id="ARBA00031396"/>
    </source>
</evidence>
<feature type="region of interest" description="Disordered" evidence="6">
    <location>
        <begin position="104"/>
        <end position="126"/>
    </location>
</feature>
<evidence type="ECO:0000259" key="8">
    <source>
        <dbReference type="SMART" id="SM01070"/>
    </source>
</evidence>
<dbReference type="InterPro" id="IPR013855">
    <property type="entry name" value="Cdc37_N_dom"/>
</dbReference>
<evidence type="ECO:0000256" key="3">
    <source>
        <dbReference type="ARBA" id="ARBA00022490"/>
    </source>
</evidence>
<dbReference type="OrthoDB" id="440202at2759"/>
<dbReference type="AlphaFoldDB" id="A0A4U0VEB7"/>
<dbReference type="GO" id="GO:0005737">
    <property type="term" value="C:cytoplasm"/>
    <property type="evidence" value="ECO:0007669"/>
    <property type="project" value="UniProtKB-SubCell"/>
</dbReference>
<dbReference type="PANTHER" id="PTHR12800:SF4">
    <property type="entry name" value="HSP90 CO-CHAPERONE CDC37"/>
    <property type="match status" value="1"/>
</dbReference>
<comment type="subcellular location">
    <subcellularLocation>
        <location evidence="1">Cytoplasm</location>
    </subcellularLocation>
</comment>
<evidence type="ECO:0000256" key="2">
    <source>
        <dbReference type="ARBA" id="ARBA00006222"/>
    </source>
</evidence>
<dbReference type="InterPro" id="IPR038189">
    <property type="entry name" value="Cdc37_Hsp90-bd_sf"/>
</dbReference>
<feature type="domain" description="Cdc37 Hsp90 binding" evidence="8">
    <location>
        <begin position="204"/>
        <end position="395"/>
    </location>
</feature>
<feature type="region of interest" description="Disordered" evidence="6">
    <location>
        <begin position="523"/>
        <end position="547"/>
    </location>
</feature>
<dbReference type="GO" id="GO:0050821">
    <property type="term" value="P:protein stabilization"/>
    <property type="evidence" value="ECO:0007669"/>
    <property type="project" value="TreeGrafter"/>
</dbReference>
<evidence type="ECO:0000256" key="6">
    <source>
        <dbReference type="SAM" id="MobiDB-lite"/>
    </source>
</evidence>
<protein>
    <recommendedName>
        <fullName evidence="5">Hsp90 chaperone protein kinase-targeting subunit</fullName>
    </recommendedName>
</protein>
<dbReference type="SMART" id="SM01071">
    <property type="entry name" value="CDC37_N"/>
    <property type="match status" value="1"/>
</dbReference>
<evidence type="ECO:0000259" key="7">
    <source>
        <dbReference type="SMART" id="SM01069"/>
    </source>
</evidence>
<dbReference type="InterPro" id="IPR013874">
    <property type="entry name" value="Cdc37_Hsp90-bd"/>
</dbReference>
<dbReference type="Proteomes" id="UP000310066">
    <property type="component" value="Unassembled WGS sequence"/>
</dbReference>
<dbReference type="GO" id="GO:0031072">
    <property type="term" value="F:heat shock protein binding"/>
    <property type="evidence" value="ECO:0007669"/>
    <property type="project" value="TreeGrafter"/>
</dbReference>
<dbReference type="SMART" id="SM01070">
    <property type="entry name" value="CDC37_M"/>
    <property type="match status" value="1"/>
</dbReference>
<dbReference type="SMART" id="SM01069">
    <property type="entry name" value="CDC37_C"/>
    <property type="match status" value="1"/>
</dbReference>
<dbReference type="InterPro" id="IPR004918">
    <property type="entry name" value="Cdc37"/>
</dbReference>
<dbReference type="Gene3D" id="1.20.58.610">
    <property type="entry name" value="Cdc37, Hsp90 binding domain"/>
    <property type="match status" value="1"/>
</dbReference>
<dbReference type="EMBL" id="NAJP01000006">
    <property type="protein sequence ID" value="TKA47223.1"/>
    <property type="molecule type" value="Genomic_DNA"/>
</dbReference>
<proteinExistence type="inferred from homology"/>
<dbReference type="InterPro" id="IPR013873">
    <property type="entry name" value="Cdc37_C"/>
</dbReference>
<evidence type="ECO:0000259" key="9">
    <source>
        <dbReference type="SMART" id="SM01071"/>
    </source>
</evidence>
<gene>
    <name evidence="10" type="ORF">B0A54_02701</name>
</gene>
<dbReference type="FunFam" id="1.20.58.610:FF:000002">
    <property type="entry name" value="Hsp90 co-chaperone Cdc37, putative"/>
    <property type="match status" value="1"/>
</dbReference>
<organism evidence="10 11">
    <name type="scientific">Friedmanniomyces endolithicus</name>
    <dbReference type="NCBI Taxonomy" id="329885"/>
    <lineage>
        <taxon>Eukaryota</taxon>
        <taxon>Fungi</taxon>
        <taxon>Dikarya</taxon>
        <taxon>Ascomycota</taxon>
        <taxon>Pezizomycotina</taxon>
        <taxon>Dothideomycetes</taxon>
        <taxon>Dothideomycetidae</taxon>
        <taxon>Mycosphaerellales</taxon>
        <taxon>Teratosphaeriaceae</taxon>
        <taxon>Friedmanniomyces</taxon>
    </lineage>
</organism>
<dbReference type="STRING" id="329885.A0A4U0VEB7"/>
<feature type="domain" description="Cdc37 C-terminal" evidence="7">
    <location>
        <begin position="408"/>
        <end position="525"/>
    </location>
</feature>
<dbReference type="Pfam" id="PF08564">
    <property type="entry name" value="CDC37_C"/>
    <property type="match status" value="1"/>
</dbReference>
<dbReference type="Pfam" id="PF03234">
    <property type="entry name" value="CDC37_N"/>
    <property type="match status" value="1"/>
</dbReference>
<evidence type="ECO:0000313" key="11">
    <source>
        <dbReference type="Proteomes" id="UP000310066"/>
    </source>
</evidence>
<feature type="region of interest" description="Disordered" evidence="6">
    <location>
        <begin position="238"/>
        <end position="270"/>
    </location>
</feature>
<comment type="caution">
    <text evidence="10">The sequence shown here is derived from an EMBL/GenBank/DDBJ whole genome shotgun (WGS) entry which is preliminary data.</text>
</comment>
<name>A0A4U0VEB7_9PEZI</name>
<reference evidence="10 11" key="1">
    <citation type="submission" date="2017-03" db="EMBL/GenBank/DDBJ databases">
        <title>Genomes of endolithic fungi from Antarctica.</title>
        <authorList>
            <person name="Coleine C."/>
            <person name="Masonjones S."/>
            <person name="Stajich J.E."/>
        </authorList>
    </citation>
    <scope>NUCLEOTIDE SEQUENCE [LARGE SCALE GENOMIC DNA]</scope>
    <source>
        <strain evidence="10 11">CCFEE 5311</strain>
    </source>
</reference>
<accession>A0A4U0VEB7</accession>
<dbReference type="GO" id="GO:0006457">
    <property type="term" value="P:protein folding"/>
    <property type="evidence" value="ECO:0007669"/>
    <property type="project" value="TreeGrafter"/>
</dbReference>
<dbReference type="GO" id="GO:0051082">
    <property type="term" value="F:unfolded protein binding"/>
    <property type="evidence" value="ECO:0007669"/>
    <property type="project" value="TreeGrafter"/>
</dbReference>
<dbReference type="PANTHER" id="PTHR12800">
    <property type="entry name" value="CDC37-RELATED"/>
    <property type="match status" value="1"/>
</dbReference>
<dbReference type="Pfam" id="PF08565">
    <property type="entry name" value="CDC37_M"/>
    <property type="match status" value="1"/>
</dbReference>
<feature type="region of interest" description="Disordered" evidence="6">
    <location>
        <begin position="201"/>
        <end position="224"/>
    </location>
</feature>
<keyword evidence="4" id="KW-0143">Chaperone</keyword>
<feature type="compositionally biased region" description="Acidic residues" evidence="6">
    <location>
        <begin position="246"/>
        <end position="268"/>
    </location>
</feature>
<feature type="compositionally biased region" description="Low complexity" evidence="6">
    <location>
        <begin position="206"/>
        <end position="218"/>
    </location>
</feature>
<feature type="domain" description="Cdc37 N-terminal" evidence="9">
    <location>
        <begin position="2"/>
        <end position="201"/>
    </location>
</feature>
<keyword evidence="3" id="KW-0963">Cytoplasm</keyword>
<evidence type="ECO:0000256" key="4">
    <source>
        <dbReference type="ARBA" id="ARBA00023186"/>
    </source>
</evidence>
<evidence type="ECO:0000313" key="10">
    <source>
        <dbReference type="EMBL" id="TKA47223.1"/>
    </source>
</evidence>
<feature type="compositionally biased region" description="Basic and acidic residues" evidence="6">
    <location>
        <begin position="529"/>
        <end position="540"/>
    </location>
</feature>
<sequence length="547" mass="60422">MPVDYSKWDALELSDDSDIEVHPNVDKRSFIRAKQNQIHQQRFERKHRITTLKYEKVVNDGLLARIDTLLKALESHKQDVEGKKQADEIDGVVFDCLVDVQGDGSLGEDQPPGAPEGVHSKEQQPSYSKMMGALVDQVKTEVDKSKAEGVARYEGYTKEIGGHLTKVQDLQKDLFTELNKLEKEEGSKITSESIHTGFDQSHVAKAKPATAPTATAMKKPAKKTHPELLNAGAIDEAGAETPGSEADIEDGSLDIAPGEEDADDEDMEASPLAKSFAKLKPGDYQASLQFISAHPEILAEKETDGRLAEAFTAQSAAKNKPEEIYARQCVHQALLLQYCRQLGKDGVSVFFKRIQTQNHQAQKLFLDDVNGTYTRIRSRTAELNAQREEEGGERETIQLHAVDPNTTINIVTPPPREQCTNEDERTSRGIFDTFPPGLQRALVSGSLERVNEVLGKMSVSEAEEVVERLGEGGMLSLEAGVVDATTEEGKRTMEVIERTHRMPGEEGQEGLDTGEGERVVEVEDEHMEEEGSKGGEKGLEEYLDEMD</sequence>
<dbReference type="GO" id="GO:0051087">
    <property type="term" value="F:protein-folding chaperone binding"/>
    <property type="evidence" value="ECO:0007669"/>
    <property type="project" value="TreeGrafter"/>
</dbReference>
<evidence type="ECO:0000256" key="1">
    <source>
        <dbReference type="ARBA" id="ARBA00004496"/>
    </source>
</evidence>